<evidence type="ECO:0000313" key="3">
    <source>
        <dbReference type="EMBL" id="PWC10550.1"/>
    </source>
</evidence>
<dbReference type="Pfam" id="PF04492">
    <property type="entry name" value="Phage_rep_O"/>
    <property type="match status" value="1"/>
</dbReference>
<dbReference type="Proteomes" id="UP000296159">
    <property type="component" value="Unassembled WGS sequence"/>
</dbReference>
<dbReference type="AlphaFoldDB" id="A0A2U1TMA0"/>
<organism evidence="3 4">
    <name type="scientific">Brenneria corticis</name>
    <dbReference type="NCBI Taxonomy" id="2173106"/>
    <lineage>
        <taxon>Bacteria</taxon>
        <taxon>Pseudomonadati</taxon>
        <taxon>Pseudomonadota</taxon>
        <taxon>Gammaproteobacteria</taxon>
        <taxon>Enterobacterales</taxon>
        <taxon>Pectobacteriaceae</taxon>
        <taxon>Brenneria</taxon>
    </lineage>
</organism>
<reference evidence="3 4" key="1">
    <citation type="submission" date="2018-04" db="EMBL/GenBank/DDBJ databases">
        <title>Brenneria corticis sp.nov.</title>
        <authorList>
            <person name="Li Y."/>
        </authorList>
    </citation>
    <scope>NUCLEOTIDE SEQUENCE [LARGE SCALE GENOMIC DNA]</scope>
    <source>
        <strain evidence="3 4">CFCC 11842</strain>
    </source>
</reference>
<feature type="region of interest" description="Disordered" evidence="1">
    <location>
        <begin position="127"/>
        <end position="206"/>
    </location>
</feature>
<comment type="caution">
    <text evidence="3">The sequence shown here is derived from an EMBL/GenBank/DDBJ whole genome shotgun (WGS) entry which is preliminary data.</text>
</comment>
<evidence type="ECO:0000259" key="2">
    <source>
        <dbReference type="Pfam" id="PF04492"/>
    </source>
</evidence>
<dbReference type="GO" id="GO:0006260">
    <property type="term" value="P:DNA replication"/>
    <property type="evidence" value="ECO:0007669"/>
    <property type="project" value="InterPro"/>
</dbReference>
<dbReference type="EMBL" id="QDKH01000036">
    <property type="protein sequence ID" value="PWC10550.1"/>
    <property type="molecule type" value="Genomic_DNA"/>
</dbReference>
<gene>
    <name evidence="3" type="ORF">DDT56_21660</name>
</gene>
<feature type="compositionally biased region" description="Polar residues" evidence="1">
    <location>
        <begin position="168"/>
        <end position="186"/>
    </location>
</feature>
<sequence length="317" mass="35495">MKNQKSGYIPLYRSIMKKPWAKDVYLRTLWENILMSAARQPYTAQFKGYEWQLQSGQLVTTAADLGLSLCDRKGKPTSRDAVERMLAFFVKEGMISVDGEKQKGRVITVLNYTGYAEKIDNLPAHESAQTTAHDKASNGAASGDGAAHTPAQITAHHEQEGNNKNKRSSSLPNSDEFTNTDETASSPDGFLDRHPDASVYTPSGKSWGTADDLTAARWMYKKILVVDASAKTPNWAEWANVIRLMREQDSRSHREICELFRWANADAFWGSNILSPKKLRKQWGTLKAQQQNRGGKPQRETLDWDNTDWADGLGGLI</sequence>
<evidence type="ECO:0000313" key="4">
    <source>
        <dbReference type="Proteomes" id="UP000296159"/>
    </source>
</evidence>
<evidence type="ECO:0000256" key="1">
    <source>
        <dbReference type="SAM" id="MobiDB-lite"/>
    </source>
</evidence>
<name>A0A2U1TMA0_9GAMM</name>
<proteinExistence type="predicted"/>
<protein>
    <submittedName>
        <fullName evidence="3">Replication protein</fullName>
    </submittedName>
</protein>
<accession>A0A2U1TMA0</accession>
<feature type="domain" description="Bacteriophage lambda Replication protein O N-terminal" evidence="2">
    <location>
        <begin position="1"/>
        <end position="112"/>
    </location>
</feature>
<feature type="compositionally biased region" description="Low complexity" evidence="1">
    <location>
        <begin position="137"/>
        <end position="147"/>
    </location>
</feature>
<dbReference type="InterPro" id="IPR006497">
    <property type="entry name" value="Phage_lambda_VrpO_N"/>
</dbReference>
<keyword evidence="4" id="KW-1185">Reference proteome</keyword>